<accession>A0ABP8RKN8</accession>
<dbReference type="EMBL" id="BAABGF010000030">
    <property type="protein sequence ID" value="GAA4541293.1"/>
    <property type="molecule type" value="Genomic_DNA"/>
</dbReference>
<dbReference type="InterPro" id="IPR011010">
    <property type="entry name" value="DNA_brk_join_enz"/>
</dbReference>
<keyword evidence="4" id="KW-1185">Reference proteome</keyword>
<protein>
    <recommendedName>
        <fullName evidence="5">Tyr recombinase domain-containing protein</fullName>
    </recommendedName>
</protein>
<dbReference type="SUPFAM" id="SSF56349">
    <property type="entry name" value="DNA breaking-rejoining enzymes"/>
    <property type="match status" value="1"/>
</dbReference>
<evidence type="ECO:0000256" key="1">
    <source>
        <dbReference type="ARBA" id="ARBA00023172"/>
    </source>
</evidence>
<evidence type="ECO:0000313" key="4">
    <source>
        <dbReference type="Proteomes" id="UP001501417"/>
    </source>
</evidence>
<feature type="compositionally biased region" description="Basic and acidic residues" evidence="2">
    <location>
        <begin position="11"/>
        <end position="22"/>
    </location>
</feature>
<gene>
    <name evidence="3" type="ORF">GCM10023161_23520</name>
</gene>
<evidence type="ECO:0000313" key="3">
    <source>
        <dbReference type="EMBL" id="GAA4541293.1"/>
    </source>
</evidence>
<name>A0ABP8RKN8_9MYCO</name>
<comment type="caution">
    <text evidence="3">The sequence shown here is derived from an EMBL/GenBank/DDBJ whole genome shotgun (WGS) entry which is preliminary data.</text>
</comment>
<dbReference type="Proteomes" id="UP001501417">
    <property type="component" value="Unassembled WGS sequence"/>
</dbReference>
<organism evidence="3 4">
    <name type="scientific">Mycobacterium paraffinicum</name>
    <dbReference type="NCBI Taxonomy" id="53378"/>
    <lineage>
        <taxon>Bacteria</taxon>
        <taxon>Bacillati</taxon>
        <taxon>Actinomycetota</taxon>
        <taxon>Actinomycetes</taxon>
        <taxon>Mycobacteriales</taxon>
        <taxon>Mycobacteriaceae</taxon>
        <taxon>Mycobacterium</taxon>
    </lineage>
</organism>
<proteinExistence type="predicted"/>
<evidence type="ECO:0008006" key="5">
    <source>
        <dbReference type="Google" id="ProtNLM"/>
    </source>
</evidence>
<evidence type="ECO:0000256" key="2">
    <source>
        <dbReference type="SAM" id="MobiDB-lite"/>
    </source>
</evidence>
<keyword evidence="1" id="KW-0233">DNA recombination</keyword>
<sequence>MNVSSVPKGDSQPRRPVWDRSGCKTPGHSCGTVLHLRGVPLAVIANWLGHADAATTARIYAPSQDDALCWPERPWEQS</sequence>
<dbReference type="InterPro" id="IPR013762">
    <property type="entry name" value="Integrase-like_cat_sf"/>
</dbReference>
<dbReference type="Gene3D" id="1.10.443.10">
    <property type="entry name" value="Intergrase catalytic core"/>
    <property type="match status" value="1"/>
</dbReference>
<feature type="region of interest" description="Disordered" evidence="2">
    <location>
        <begin position="1"/>
        <end position="22"/>
    </location>
</feature>
<reference evidence="4" key="1">
    <citation type="journal article" date="2019" name="Int. J. Syst. Evol. Microbiol.">
        <title>The Global Catalogue of Microorganisms (GCM) 10K type strain sequencing project: providing services to taxonomists for standard genome sequencing and annotation.</title>
        <authorList>
            <consortium name="The Broad Institute Genomics Platform"/>
            <consortium name="The Broad Institute Genome Sequencing Center for Infectious Disease"/>
            <person name="Wu L."/>
            <person name="Ma J."/>
        </authorList>
    </citation>
    <scope>NUCLEOTIDE SEQUENCE [LARGE SCALE GENOMIC DNA]</scope>
    <source>
        <strain evidence="4">JCM 17782</strain>
    </source>
</reference>